<dbReference type="Proteomes" id="UP000218702">
    <property type="component" value="Chromosome"/>
</dbReference>
<dbReference type="EMBL" id="AP018316">
    <property type="protein sequence ID" value="BAZ85522.1"/>
    <property type="molecule type" value="Genomic_DNA"/>
</dbReference>
<keyword evidence="1" id="KW-1133">Transmembrane helix</keyword>
<gene>
    <name evidence="2" type="ORF">NIES806_17250</name>
</gene>
<protein>
    <submittedName>
        <fullName evidence="2">Uncharacterized protein</fullName>
    </submittedName>
</protein>
<feature type="transmembrane region" description="Helical" evidence="1">
    <location>
        <begin position="20"/>
        <end position="41"/>
    </location>
</feature>
<accession>A0A1Z4V1X2</accession>
<keyword evidence="1" id="KW-0812">Transmembrane</keyword>
<dbReference type="AlphaFoldDB" id="A0A1Z4V1X2"/>
<organism evidence="2 3">
    <name type="scientific">Dolichospermum compactum NIES-806</name>
    <dbReference type="NCBI Taxonomy" id="1973481"/>
    <lineage>
        <taxon>Bacteria</taxon>
        <taxon>Bacillati</taxon>
        <taxon>Cyanobacteriota</taxon>
        <taxon>Cyanophyceae</taxon>
        <taxon>Nostocales</taxon>
        <taxon>Aphanizomenonaceae</taxon>
        <taxon>Dolichospermum</taxon>
        <taxon>Dolichospermum compactum</taxon>
    </lineage>
</organism>
<proteinExistence type="predicted"/>
<dbReference type="KEGG" id="dcm:NIES806_17250"/>
<keyword evidence="1" id="KW-0472">Membrane</keyword>
<name>A0A1Z4V1X2_9CYAN</name>
<evidence type="ECO:0000313" key="2">
    <source>
        <dbReference type="EMBL" id="BAZ85522.1"/>
    </source>
</evidence>
<evidence type="ECO:0000256" key="1">
    <source>
        <dbReference type="SAM" id="Phobius"/>
    </source>
</evidence>
<evidence type="ECO:0000313" key="3">
    <source>
        <dbReference type="Proteomes" id="UP000218702"/>
    </source>
</evidence>
<sequence>MKMVRGTRNGFLILDFSYYVNIFIMLSTVARIGCIHSYDFAKIIKILWIRKVRMLGVKGHNACQISH</sequence>
<reference evidence="2 3" key="1">
    <citation type="submission" date="2017-06" db="EMBL/GenBank/DDBJ databases">
        <title>Genome sequencing of cyanobaciteial culture collection at National Institute for Environmental Studies (NIES).</title>
        <authorList>
            <person name="Hirose Y."/>
            <person name="Shimura Y."/>
            <person name="Fujisawa T."/>
            <person name="Nakamura Y."/>
            <person name="Kawachi M."/>
        </authorList>
    </citation>
    <scope>NUCLEOTIDE SEQUENCE [LARGE SCALE GENOMIC DNA]</scope>
    <source>
        <strain evidence="2 3">NIES-806</strain>
    </source>
</reference>
<keyword evidence="3" id="KW-1185">Reference proteome</keyword>